<evidence type="ECO:0000313" key="4">
    <source>
        <dbReference type="Proteomes" id="UP001597526"/>
    </source>
</evidence>
<sequence length="349" mass="40209">MRFNHKQITFAREYRGYSQSDLASKISGLSQPNLSKHEKGFDVLSEDMVIKVIDYLGFPKDWLFKNISNFSENTHYRKRATLTKRDKTSIELGNRLIGHLIDQMSDSLEWPEFKHVPLDIQEGHTPKSIAQHARKMLGLNNGVPVTNIFSLLESKGIVVVEINAHVKFDGVSFITDGGTPVIIINKGFSNDRKRRTLAHEYGHILMHCYFAIPSHRTEKVREQEVEEFTSEFLMPEKHIGPMIRNLRIGDLAELKRYWLTSMSSIVRSAKELGFINNDRYVYFNIELSRGGRSDDKLSVFIDEPNLFAEAYNIHKKSLGYSKEELATAFNLPVDIVEKFLEPNTFRIIK</sequence>
<evidence type="ECO:0000256" key="1">
    <source>
        <dbReference type="ARBA" id="ARBA00007227"/>
    </source>
</evidence>
<dbReference type="RefSeq" id="WP_377766924.1">
    <property type="nucleotide sequence ID" value="NZ_JBHULB010000013.1"/>
</dbReference>
<comment type="caution">
    <text evidence="3">The sequence shown here is derived from an EMBL/GenBank/DDBJ whole genome shotgun (WGS) entry which is preliminary data.</text>
</comment>
<dbReference type="InterPro" id="IPR001387">
    <property type="entry name" value="Cro/C1-type_HTH"/>
</dbReference>
<dbReference type="InterPro" id="IPR052345">
    <property type="entry name" value="Rad_response_metalloprotease"/>
</dbReference>
<feature type="domain" description="HTH cro/C1-type" evidence="2">
    <location>
        <begin position="8"/>
        <end position="63"/>
    </location>
</feature>
<protein>
    <submittedName>
        <fullName evidence="3">Helix-turn-helix domain-containing protein</fullName>
    </submittedName>
</protein>
<dbReference type="SMART" id="SM00530">
    <property type="entry name" value="HTH_XRE"/>
    <property type="match status" value="1"/>
</dbReference>
<dbReference type="SUPFAM" id="SSF47413">
    <property type="entry name" value="lambda repressor-like DNA-binding domains"/>
    <property type="match status" value="1"/>
</dbReference>
<gene>
    <name evidence="3" type="ORF">ACFSQJ_10620</name>
</gene>
<dbReference type="EMBL" id="JBHULB010000013">
    <property type="protein sequence ID" value="MFD2587387.1"/>
    <property type="molecule type" value="Genomic_DNA"/>
</dbReference>
<organism evidence="3 4">
    <name type="scientific">Croceitalea marina</name>
    <dbReference type="NCBI Taxonomy" id="1775166"/>
    <lineage>
        <taxon>Bacteria</taxon>
        <taxon>Pseudomonadati</taxon>
        <taxon>Bacteroidota</taxon>
        <taxon>Flavobacteriia</taxon>
        <taxon>Flavobacteriales</taxon>
        <taxon>Flavobacteriaceae</taxon>
        <taxon>Croceitalea</taxon>
    </lineage>
</organism>
<proteinExistence type="inferred from homology"/>
<evidence type="ECO:0000259" key="2">
    <source>
        <dbReference type="PROSITE" id="PS50943"/>
    </source>
</evidence>
<name>A0ABW5MW89_9FLAO</name>
<dbReference type="InterPro" id="IPR010982">
    <property type="entry name" value="Lambda_DNA-bd_dom_sf"/>
</dbReference>
<dbReference type="PANTHER" id="PTHR43236">
    <property type="entry name" value="ANTITOXIN HIGA1"/>
    <property type="match status" value="1"/>
</dbReference>
<dbReference type="InterPro" id="IPR010359">
    <property type="entry name" value="IrrE_HExxH"/>
</dbReference>
<dbReference type="CDD" id="cd00093">
    <property type="entry name" value="HTH_XRE"/>
    <property type="match status" value="1"/>
</dbReference>
<evidence type="ECO:0000313" key="3">
    <source>
        <dbReference type="EMBL" id="MFD2587387.1"/>
    </source>
</evidence>
<dbReference type="Gene3D" id="1.10.10.2910">
    <property type="match status" value="1"/>
</dbReference>
<dbReference type="Pfam" id="PF06114">
    <property type="entry name" value="Peptidase_M78"/>
    <property type="match status" value="1"/>
</dbReference>
<accession>A0ABW5MW89</accession>
<dbReference type="PANTHER" id="PTHR43236:SF1">
    <property type="entry name" value="BLL7220 PROTEIN"/>
    <property type="match status" value="1"/>
</dbReference>
<comment type="similarity">
    <text evidence="1">Belongs to the short-chain fatty acyl-CoA assimilation regulator (ScfR) family.</text>
</comment>
<dbReference type="PROSITE" id="PS50943">
    <property type="entry name" value="HTH_CROC1"/>
    <property type="match status" value="1"/>
</dbReference>
<dbReference type="Proteomes" id="UP001597526">
    <property type="component" value="Unassembled WGS sequence"/>
</dbReference>
<reference evidence="4" key="1">
    <citation type="journal article" date="2019" name="Int. J. Syst. Evol. Microbiol.">
        <title>The Global Catalogue of Microorganisms (GCM) 10K type strain sequencing project: providing services to taxonomists for standard genome sequencing and annotation.</title>
        <authorList>
            <consortium name="The Broad Institute Genomics Platform"/>
            <consortium name="The Broad Institute Genome Sequencing Center for Infectious Disease"/>
            <person name="Wu L."/>
            <person name="Ma J."/>
        </authorList>
    </citation>
    <scope>NUCLEOTIDE SEQUENCE [LARGE SCALE GENOMIC DNA]</scope>
    <source>
        <strain evidence="4">KCTC 52368</strain>
    </source>
</reference>
<dbReference type="Gene3D" id="1.10.260.40">
    <property type="entry name" value="lambda repressor-like DNA-binding domains"/>
    <property type="match status" value="1"/>
</dbReference>
<keyword evidence="4" id="KW-1185">Reference proteome</keyword>
<dbReference type="Pfam" id="PF01381">
    <property type="entry name" value="HTH_3"/>
    <property type="match status" value="1"/>
</dbReference>